<dbReference type="RefSeq" id="XP_001386791.2">
    <property type="nucleotide sequence ID" value="XM_001386754.1"/>
</dbReference>
<name>A3GH68_PICST</name>
<dbReference type="GO" id="GO:0045944">
    <property type="term" value="P:positive regulation of transcription by RNA polymerase II"/>
    <property type="evidence" value="ECO:0007669"/>
    <property type="project" value="EnsemblFungi"/>
</dbReference>
<dbReference type="EMBL" id="AAVQ01000002">
    <property type="protein sequence ID" value="EAZ62768.2"/>
    <property type="molecule type" value="Genomic_DNA"/>
</dbReference>
<evidence type="ECO:0000313" key="2">
    <source>
        <dbReference type="EMBL" id="EAZ62768.2"/>
    </source>
</evidence>
<dbReference type="SUPFAM" id="SSF52768">
    <property type="entry name" value="Arginase/deacetylase"/>
    <property type="match status" value="1"/>
</dbReference>
<dbReference type="GeneID" id="4851617"/>
<comment type="caution">
    <text evidence="2">The sequence shown here is derived from an EMBL/GenBank/DDBJ whole genome shotgun (WGS) entry which is preliminary data.</text>
</comment>
<dbReference type="InterPro" id="IPR037138">
    <property type="entry name" value="His_deacetylse_dom_sf"/>
</dbReference>
<reference evidence="2 3" key="1">
    <citation type="journal article" date="2007" name="Nat. Biotechnol.">
        <title>Genome sequence of the lignocellulose-bioconverting and xylose-fermenting yeast Pichia stipitis.</title>
        <authorList>
            <person name="Jeffries T.W."/>
            <person name="Grigoriev I.V."/>
            <person name="Grimwood J."/>
            <person name="Laplaza J.M."/>
            <person name="Aerts A."/>
            <person name="Salamov A."/>
            <person name="Schmutz J."/>
            <person name="Lindquist E."/>
            <person name="Dehal P."/>
            <person name="Shapiro H."/>
            <person name="Jin Y.S."/>
            <person name="Passoth V."/>
            <person name="Richardson P.M."/>
        </authorList>
    </citation>
    <scope>NUCLEOTIDE SEQUENCE [LARGE SCALE GENOMIC DNA]</scope>
    <source>
        <strain evidence="3">ATCC 58785 / CBS 6054 / NBRC 10063 / NRRL Y-11545</strain>
    </source>
</reference>
<dbReference type="GO" id="GO:0004407">
    <property type="term" value="F:histone deacetylase activity"/>
    <property type="evidence" value="ECO:0007669"/>
    <property type="project" value="TreeGrafter"/>
</dbReference>
<accession>A3GH68</accession>
<dbReference type="Gene3D" id="3.40.800.20">
    <property type="entry name" value="Histone deacetylase domain"/>
    <property type="match status" value="1"/>
</dbReference>
<feature type="domain" description="Histone deacetylase" evidence="1">
    <location>
        <begin position="32"/>
        <end position="339"/>
    </location>
</feature>
<dbReference type="GO" id="GO:0070210">
    <property type="term" value="C:Rpd3L-Expanded complex"/>
    <property type="evidence" value="ECO:0007669"/>
    <property type="project" value="TreeGrafter"/>
</dbReference>
<evidence type="ECO:0000259" key="1">
    <source>
        <dbReference type="Pfam" id="PF00850"/>
    </source>
</evidence>
<dbReference type="OMA" id="MSRFYTY"/>
<dbReference type="STRING" id="322104.A3GH68"/>
<dbReference type="InParanoid" id="A3GH68"/>
<keyword evidence="3" id="KW-1185">Reference proteome</keyword>
<dbReference type="PANTHER" id="PTHR10625">
    <property type="entry name" value="HISTONE DEACETYLASE HDAC1-RELATED"/>
    <property type="match status" value="1"/>
</dbReference>
<gene>
    <name evidence="2" type="ORF">PICST_53146</name>
</gene>
<evidence type="ECO:0000313" key="3">
    <source>
        <dbReference type="Proteomes" id="UP000002258"/>
    </source>
</evidence>
<dbReference type="Pfam" id="PF00850">
    <property type="entry name" value="Hist_deacetyl"/>
    <property type="match status" value="1"/>
</dbReference>
<organism evidence="2 3">
    <name type="scientific">Scheffersomyces stipitis (strain ATCC 58785 / CBS 6054 / NBRC 10063 / NRRL Y-11545)</name>
    <name type="common">Yeast</name>
    <name type="synonym">Pichia stipitis</name>
    <dbReference type="NCBI Taxonomy" id="322104"/>
    <lineage>
        <taxon>Eukaryota</taxon>
        <taxon>Fungi</taxon>
        <taxon>Dikarya</taxon>
        <taxon>Ascomycota</taxon>
        <taxon>Saccharomycotina</taxon>
        <taxon>Pichiomycetes</taxon>
        <taxon>Debaryomycetaceae</taxon>
        <taxon>Scheffersomyces</taxon>
    </lineage>
</organism>
<dbReference type="FunCoup" id="A3GH68">
    <property type="interactions" value="33"/>
</dbReference>
<dbReference type="InterPro" id="IPR000286">
    <property type="entry name" value="HDACs"/>
</dbReference>
<dbReference type="OrthoDB" id="73273at2759"/>
<dbReference type="InterPro" id="IPR023801">
    <property type="entry name" value="His_deacetylse_dom"/>
</dbReference>
<dbReference type="AlphaFoldDB" id="A3GH68"/>
<dbReference type="KEGG" id="pic:PICST_53146"/>
<dbReference type="PRINTS" id="PR01270">
    <property type="entry name" value="HDASUPER"/>
</dbReference>
<sequence length="398" mass="45446">MSQYDSDNEKVIERRVWLNDSERVTKICDLLPSNKGRQSLISSLLSAYGLRERCYGIIGEYRASRQELASYHDENFVDFLLQDRLRLDRTVTSLASNHDTINDEISISESQRYGLVHDCYIFPFIGEYVRAVGGSSIASAKTLIREASSSIQNVVVNWYGGRHHCTKSRAAGYCYINDVVLAIGVLRKKFRRIFYLDLDLHHGDGVESGYEHSKNVFTCSIHRYDLGFYPGTGRMADSKSKKVNIPTRRGLSDNSLLYIIKNIVVPLIMGFEPEVIIIQAGCDGLGTDTHKEWNLTIKGFSQVLDFLLKEFEPIPFLILGGGGYNHTETAKCWAHATRTILGHNEEWDLIPEHSLLDEYEDDGYQFWTGINSAPMKKKDENDMPYLEEMKSYILNMHR</sequence>
<dbReference type="InterPro" id="IPR023696">
    <property type="entry name" value="Ureohydrolase_dom_sf"/>
</dbReference>
<dbReference type="Proteomes" id="UP000002258">
    <property type="component" value="Chromosome 1"/>
</dbReference>
<protein>
    <submittedName>
        <fullName evidence="2">Histone deacetylase</fullName>
    </submittedName>
</protein>
<dbReference type="CDD" id="cd11680">
    <property type="entry name" value="HDAC_Hos1"/>
    <property type="match status" value="1"/>
</dbReference>
<dbReference type="eggNOG" id="KOG1342">
    <property type="taxonomic scope" value="Eukaryota"/>
</dbReference>
<dbReference type="HOGENOM" id="CLU_007727_7_6_1"/>
<dbReference type="PANTHER" id="PTHR10625:SF10">
    <property type="entry name" value="HISTONE DEACETYLASE HDAC1"/>
    <property type="match status" value="1"/>
</dbReference>
<dbReference type="GO" id="GO:0031507">
    <property type="term" value="P:heterochromatin formation"/>
    <property type="evidence" value="ECO:0007669"/>
    <property type="project" value="TreeGrafter"/>
</dbReference>
<proteinExistence type="predicted"/>